<comment type="caution">
    <text evidence="1">The sequence shown here is derived from an EMBL/GenBank/DDBJ whole genome shotgun (WGS) entry which is preliminary data.</text>
</comment>
<dbReference type="Proteomes" id="UP000808349">
    <property type="component" value="Unassembled WGS sequence"/>
</dbReference>
<dbReference type="AlphaFoldDB" id="A0A9D7SD35"/>
<accession>A0A9D7SD35</accession>
<reference evidence="1 2" key="1">
    <citation type="submission" date="2020-10" db="EMBL/GenBank/DDBJ databases">
        <title>Connecting structure to function with the recovery of over 1000 high-quality activated sludge metagenome-assembled genomes encoding full-length rRNA genes using long-read sequencing.</title>
        <authorList>
            <person name="Singleton C.M."/>
            <person name="Petriglieri F."/>
            <person name="Kristensen J.M."/>
            <person name="Kirkegaard R.H."/>
            <person name="Michaelsen T.Y."/>
            <person name="Andersen M.H."/>
            <person name="Karst S.M."/>
            <person name="Dueholm M.S."/>
            <person name="Nielsen P.H."/>
            <person name="Albertsen M."/>
        </authorList>
    </citation>
    <scope>NUCLEOTIDE SEQUENCE [LARGE SCALE GENOMIC DNA]</scope>
    <source>
        <strain evidence="1">Ribe_18-Q3-R11-54_BAT3C.373</strain>
    </source>
</reference>
<proteinExistence type="predicted"/>
<name>A0A9D7SD35_9BACT</name>
<gene>
    <name evidence="1" type="ORF">IPO85_18275</name>
</gene>
<dbReference type="EMBL" id="JADKFW010000021">
    <property type="protein sequence ID" value="MBK9719420.1"/>
    <property type="molecule type" value="Genomic_DNA"/>
</dbReference>
<evidence type="ECO:0000313" key="2">
    <source>
        <dbReference type="Proteomes" id="UP000808349"/>
    </source>
</evidence>
<sequence length="469" mass="52904">MKAKYIFVFLFLLTLNYSYSQDNILEVREDENTKVSEECLLVKADVKNIVSSLLIQFQQVCTFIDRSLPEGETAKVTEKSQEAFVEMFEYSSKIYNDLLTYSPPPISPQDYAAFVALHFPEGIASNQVFITDVYLKNISYNKEAGKYEVALRIKKLLYTVYDEDKKKVKILKGEDGLHKLEVNINIPDDLMGQNAKFLSITGPNKTRKKNIASWVAIGATGMYHIPQLAVSKDLTPSSSLKLIGGAGGGLGMNYLKGLSRKKNHFLVLGLGVHILSYKMEGDSSQVLYKDTRLVQAGIQGDHVLVWNKESNNSLKRVSGLIGVSLGLVKKYRSTSGLGIYAQPYYLLNSNPKSIPLNLIQRARNLEWCNSPVPLELSYNKIGYSILVSPFYEKDINDNGTRHFRINFDLSYAISSIVDQSKTNGRLIEFESNTNASVMPSVIDQNIFFKSFKPHYVGIRIEYMLRSNKR</sequence>
<evidence type="ECO:0000313" key="1">
    <source>
        <dbReference type="EMBL" id="MBK9719420.1"/>
    </source>
</evidence>
<protein>
    <submittedName>
        <fullName evidence="1">Uncharacterized protein</fullName>
    </submittedName>
</protein>
<organism evidence="1 2">
    <name type="scientific">Candidatus Defluviibacterium haderslevense</name>
    <dbReference type="NCBI Taxonomy" id="2981993"/>
    <lineage>
        <taxon>Bacteria</taxon>
        <taxon>Pseudomonadati</taxon>
        <taxon>Bacteroidota</taxon>
        <taxon>Saprospiria</taxon>
        <taxon>Saprospirales</taxon>
        <taxon>Saprospiraceae</taxon>
        <taxon>Candidatus Defluviibacterium</taxon>
    </lineage>
</organism>